<dbReference type="EMBL" id="HACA01014486">
    <property type="protein sequence ID" value="CDW31847.1"/>
    <property type="molecule type" value="Transcribed_RNA"/>
</dbReference>
<name>A0A0K2U1R1_LEPSM</name>
<organism evidence="1">
    <name type="scientific">Lepeophtheirus salmonis</name>
    <name type="common">Salmon louse</name>
    <name type="synonym">Caligus salmonis</name>
    <dbReference type="NCBI Taxonomy" id="72036"/>
    <lineage>
        <taxon>Eukaryota</taxon>
        <taxon>Metazoa</taxon>
        <taxon>Ecdysozoa</taxon>
        <taxon>Arthropoda</taxon>
        <taxon>Crustacea</taxon>
        <taxon>Multicrustacea</taxon>
        <taxon>Hexanauplia</taxon>
        <taxon>Copepoda</taxon>
        <taxon>Siphonostomatoida</taxon>
        <taxon>Caligidae</taxon>
        <taxon>Lepeophtheirus</taxon>
    </lineage>
</organism>
<protein>
    <submittedName>
        <fullName evidence="1">Uncharacterized protein</fullName>
    </submittedName>
</protein>
<reference evidence="1" key="1">
    <citation type="submission" date="2014-05" db="EMBL/GenBank/DDBJ databases">
        <authorList>
            <person name="Chronopoulou M."/>
        </authorList>
    </citation>
    <scope>NUCLEOTIDE SEQUENCE</scope>
    <source>
        <tissue evidence="1">Whole organism</tissue>
    </source>
</reference>
<dbReference type="AlphaFoldDB" id="A0A0K2U1R1"/>
<accession>A0A0K2U1R1</accession>
<proteinExistence type="predicted"/>
<sequence length="56" mass="6495">MMYLGLSLHFRLSPSAKRFLIRQTIALLTFKPFMMSEVVLPVHIKFPHLTSIATYT</sequence>
<evidence type="ECO:0000313" key="1">
    <source>
        <dbReference type="EMBL" id="CDW31847.1"/>
    </source>
</evidence>